<keyword evidence="1" id="KW-0812">Transmembrane</keyword>
<evidence type="ECO:0000313" key="2">
    <source>
        <dbReference type="EMBL" id="KIQ69886.1"/>
    </source>
</evidence>
<dbReference type="AlphaFoldDB" id="A0A0D0PEQ9"/>
<accession>A0A0D0PEQ9</accession>
<name>A0A0D0PEQ9_9RHOB</name>
<organism evidence="2 3">
    <name type="scientific">Wenxinia marina DSM 24838</name>
    <dbReference type="NCBI Taxonomy" id="1123501"/>
    <lineage>
        <taxon>Bacteria</taxon>
        <taxon>Pseudomonadati</taxon>
        <taxon>Pseudomonadota</taxon>
        <taxon>Alphaproteobacteria</taxon>
        <taxon>Rhodobacterales</taxon>
        <taxon>Roseobacteraceae</taxon>
        <taxon>Wenxinia</taxon>
    </lineage>
</organism>
<dbReference type="RefSeq" id="WP_018301181.1">
    <property type="nucleotide sequence ID" value="NZ_KB902276.1"/>
</dbReference>
<feature type="transmembrane region" description="Helical" evidence="1">
    <location>
        <begin position="12"/>
        <end position="38"/>
    </location>
</feature>
<dbReference type="Proteomes" id="UP000035100">
    <property type="component" value="Unassembled WGS sequence"/>
</dbReference>
<sequence length="41" mass="3838">MSAATPLDVVAAALAALITPAGFVPALIFGALTAGALVTGL</sequence>
<comment type="caution">
    <text evidence="2">The sequence shown here is derived from an EMBL/GenBank/DDBJ whole genome shotgun (WGS) entry which is preliminary data.</text>
</comment>
<protein>
    <recommendedName>
        <fullName evidence="4">DedA family protein</fullName>
    </recommendedName>
</protein>
<dbReference type="EMBL" id="AONG01000008">
    <property type="protein sequence ID" value="KIQ69886.1"/>
    <property type="molecule type" value="Genomic_DNA"/>
</dbReference>
<proteinExistence type="predicted"/>
<gene>
    <name evidence="2" type="ORF">Wenmar_01456</name>
</gene>
<keyword evidence="1" id="KW-1133">Transmembrane helix</keyword>
<keyword evidence="3" id="KW-1185">Reference proteome</keyword>
<reference evidence="2 3" key="1">
    <citation type="submission" date="2013-01" db="EMBL/GenBank/DDBJ databases">
        <authorList>
            <person name="Fiebig A."/>
            <person name="Goeker M."/>
            <person name="Klenk H.-P.P."/>
        </authorList>
    </citation>
    <scope>NUCLEOTIDE SEQUENCE [LARGE SCALE GENOMIC DNA]</scope>
    <source>
        <strain evidence="2 3">DSM 24838</strain>
    </source>
</reference>
<evidence type="ECO:0008006" key="4">
    <source>
        <dbReference type="Google" id="ProtNLM"/>
    </source>
</evidence>
<keyword evidence="1" id="KW-0472">Membrane</keyword>
<evidence type="ECO:0000256" key="1">
    <source>
        <dbReference type="SAM" id="Phobius"/>
    </source>
</evidence>
<evidence type="ECO:0000313" key="3">
    <source>
        <dbReference type="Proteomes" id="UP000035100"/>
    </source>
</evidence>